<comment type="caution">
    <text evidence="3">The sequence shown here is derived from an EMBL/GenBank/DDBJ whole genome shotgun (WGS) entry which is preliminary data.</text>
</comment>
<dbReference type="InterPro" id="IPR036661">
    <property type="entry name" value="Luciferase-like_sf"/>
</dbReference>
<dbReference type="CDD" id="cd01097">
    <property type="entry name" value="Tetrahydromethanopterin_reductase"/>
    <property type="match status" value="1"/>
</dbReference>
<evidence type="ECO:0000313" key="4">
    <source>
        <dbReference type="Proteomes" id="UP000019141"/>
    </source>
</evidence>
<dbReference type="Pfam" id="PF00296">
    <property type="entry name" value="Bac_luciferase"/>
    <property type="match status" value="1"/>
</dbReference>
<gene>
    <name evidence="3" type="ORF">ETSY1_28995</name>
</gene>
<dbReference type="Gene3D" id="3.20.20.30">
    <property type="entry name" value="Luciferase-like domain"/>
    <property type="match status" value="1"/>
</dbReference>
<evidence type="ECO:0000313" key="3">
    <source>
        <dbReference type="EMBL" id="ETW95841.1"/>
    </source>
</evidence>
<dbReference type="InterPro" id="IPR011251">
    <property type="entry name" value="Luciferase-like_dom"/>
</dbReference>
<feature type="domain" description="Luciferase-like" evidence="2">
    <location>
        <begin position="9"/>
        <end position="315"/>
    </location>
</feature>
<name>W4LEU6_ENTF1</name>
<evidence type="ECO:0000259" key="2">
    <source>
        <dbReference type="Pfam" id="PF00296"/>
    </source>
</evidence>
<sequence length="346" mass="37138">MRVAISLSADRGPWDELVTYVQEAERLGAAVCFVAEAWGSDAVTPLAYLAAKTERILLASGILQVGTRSPALTAQTALTLAKVSGNRFILGLGVSGPQVMEGLHGHAFAHPLGRLRETVAIIRQAFAGERIQFEGRHFTLPLPGGEGKALRLSSPPNPDIPIYFATLAPRMLELTGELADGWIGTSFIPEGANAYLDRLSAGAARSGRTLADLDLSQGGDVAFSDDLEPLIAARKPGLAFSLGGMGSATTNFYNDAYSRQGWADIATEVQRLWVAGQRQEAAAQVPDEMVLQTTMMGTEAMVRDRMRAWRDAGITTLRLYPAGDTLDERLATLGRAMEIVNDLNRT</sequence>
<dbReference type="PANTHER" id="PTHR43244:SF1">
    <property type="entry name" value="5,10-METHYLENETETRAHYDROMETHANOPTERIN REDUCTASE"/>
    <property type="match status" value="1"/>
</dbReference>
<protein>
    <submittedName>
        <fullName evidence="3">FMN-dependent monooxygenase</fullName>
    </submittedName>
</protein>
<dbReference type="EMBL" id="AZHW01000866">
    <property type="protein sequence ID" value="ETW95841.1"/>
    <property type="molecule type" value="Genomic_DNA"/>
</dbReference>
<dbReference type="HOGENOM" id="CLU_027853_5_0_7"/>
<accession>W4LEU6</accession>
<organism evidence="3 4">
    <name type="scientific">Entotheonella factor</name>
    <dbReference type="NCBI Taxonomy" id="1429438"/>
    <lineage>
        <taxon>Bacteria</taxon>
        <taxon>Pseudomonadati</taxon>
        <taxon>Nitrospinota/Tectimicrobiota group</taxon>
        <taxon>Candidatus Tectimicrobiota</taxon>
        <taxon>Candidatus Entotheonellia</taxon>
        <taxon>Candidatus Entotheonellales</taxon>
        <taxon>Candidatus Entotheonellaceae</taxon>
        <taxon>Candidatus Entotheonella</taxon>
    </lineage>
</organism>
<dbReference type="GO" id="GO:0004497">
    <property type="term" value="F:monooxygenase activity"/>
    <property type="evidence" value="ECO:0007669"/>
    <property type="project" value="UniProtKB-KW"/>
</dbReference>
<proteinExistence type="predicted"/>
<dbReference type="SUPFAM" id="SSF51679">
    <property type="entry name" value="Bacterial luciferase-like"/>
    <property type="match status" value="1"/>
</dbReference>
<keyword evidence="3" id="KW-0503">Monooxygenase</keyword>
<dbReference type="PANTHER" id="PTHR43244">
    <property type="match status" value="1"/>
</dbReference>
<dbReference type="GO" id="GO:0016705">
    <property type="term" value="F:oxidoreductase activity, acting on paired donors, with incorporation or reduction of molecular oxygen"/>
    <property type="evidence" value="ECO:0007669"/>
    <property type="project" value="InterPro"/>
</dbReference>
<dbReference type="AlphaFoldDB" id="W4LEU6"/>
<evidence type="ECO:0000256" key="1">
    <source>
        <dbReference type="ARBA" id="ARBA00023002"/>
    </source>
</evidence>
<keyword evidence="4" id="KW-1185">Reference proteome</keyword>
<keyword evidence="1" id="KW-0560">Oxidoreductase</keyword>
<dbReference type="InterPro" id="IPR050564">
    <property type="entry name" value="F420-G6PD/mer"/>
</dbReference>
<dbReference type="Proteomes" id="UP000019141">
    <property type="component" value="Unassembled WGS sequence"/>
</dbReference>
<reference evidence="3 4" key="1">
    <citation type="journal article" date="2014" name="Nature">
        <title>An environmental bacterial taxon with a large and distinct metabolic repertoire.</title>
        <authorList>
            <person name="Wilson M.C."/>
            <person name="Mori T."/>
            <person name="Ruckert C."/>
            <person name="Uria A.R."/>
            <person name="Helf M.J."/>
            <person name="Takada K."/>
            <person name="Gernert C."/>
            <person name="Steffens U.A."/>
            <person name="Heycke N."/>
            <person name="Schmitt S."/>
            <person name="Rinke C."/>
            <person name="Helfrich E.J."/>
            <person name="Brachmann A.O."/>
            <person name="Gurgui C."/>
            <person name="Wakimoto T."/>
            <person name="Kracht M."/>
            <person name="Crusemann M."/>
            <person name="Hentschel U."/>
            <person name="Abe I."/>
            <person name="Matsunaga S."/>
            <person name="Kalinowski J."/>
            <person name="Takeyama H."/>
            <person name="Piel J."/>
        </authorList>
    </citation>
    <scope>NUCLEOTIDE SEQUENCE [LARGE SCALE GENOMIC DNA]</scope>
    <source>
        <strain evidence="4">TSY1</strain>
    </source>
</reference>
<dbReference type="PATRIC" id="fig|1429438.4.peg.5518"/>